<comment type="cofactor">
    <cofactor evidence="16">
        <name>Zn(2+)</name>
        <dbReference type="ChEBI" id="CHEBI:29105"/>
    </cofactor>
    <text evidence="16">Binds 1 zinc ion per subunit.</text>
</comment>
<dbReference type="SUPFAM" id="SSF55486">
    <property type="entry name" value="Metalloproteases ('zincins'), catalytic domain"/>
    <property type="match status" value="1"/>
</dbReference>
<feature type="disulfide bond" evidence="17">
    <location>
        <begin position="492"/>
        <end position="510"/>
    </location>
</feature>
<evidence type="ECO:0000256" key="11">
    <source>
        <dbReference type="ARBA" id="ARBA00023049"/>
    </source>
</evidence>
<evidence type="ECO:0000256" key="17">
    <source>
        <dbReference type="PIRSR" id="PIRSR613273-3"/>
    </source>
</evidence>
<evidence type="ECO:0000313" key="24">
    <source>
        <dbReference type="RefSeq" id="XP_053530455.1"/>
    </source>
</evidence>
<gene>
    <name evidence="24" type="primary">adamts12</name>
</gene>
<comment type="subcellular location">
    <subcellularLocation>
        <location evidence="1">Secreted</location>
        <location evidence="1">Extracellular space</location>
        <location evidence="1">Extracellular matrix</location>
    </subcellularLocation>
</comment>
<feature type="disulfide bond" evidence="17">
    <location>
        <begin position="481"/>
        <end position="504"/>
    </location>
</feature>
<protein>
    <submittedName>
        <fullName evidence="24">A disintegrin and metalloproteinase with thrombospondin motifs 12 isoform X1</fullName>
    </submittedName>
</protein>
<feature type="chain" id="PRO_5039925878" evidence="20">
    <location>
        <begin position="21"/>
        <end position="1459"/>
    </location>
</feature>
<dbReference type="PANTHER" id="PTHR13723">
    <property type="entry name" value="ADAMTS A DISINTEGRIN AND METALLOPROTEASE WITH THROMBOSPONDIN MOTIFS PROTEASE"/>
    <property type="match status" value="1"/>
</dbReference>
<keyword evidence="16" id="KW-0106">Calcium</keyword>
<keyword evidence="11 24" id="KW-0482">Metalloprotease</keyword>
<dbReference type="Pfam" id="PF01421">
    <property type="entry name" value="Reprolysin"/>
    <property type="match status" value="1"/>
</dbReference>
<keyword evidence="8" id="KW-0677">Repeat</keyword>
<dbReference type="Gene3D" id="3.40.1620.60">
    <property type="match status" value="1"/>
</dbReference>
<keyword evidence="12" id="KW-0865">Zymogen</keyword>
<name>A0A9F7QUZ7_ICTPU</name>
<feature type="disulfide bond" evidence="17">
    <location>
        <begin position="499"/>
        <end position="529"/>
    </location>
</feature>
<evidence type="ECO:0000256" key="5">
    <source>
        <dbReference type="ARBA" id="ARBA00022685"/>
    </source>
</evidence>
<sequence length="1459" mass="162655">MPLQLGEALLLLLFLHSSLSDFYFPDTKQEHSVRSHGDFSVVHPEKVDGDGRFVSHTLSHRFTSSRRRRRRREVDAHDSKRVYYRLNFSGRDLSLNLTVNDKLLSHGYVLEWRTKSRSDNGHLVQRENECHLVGTVTDGDVEGTAALSSCNGLTGMLSLPTGVFLIEPVRGHTPTLTHPHQPHVIYHNSAWLSVRSRRSTHTQRDVHATCGVKGSRERSEQIEHERELWERERRGPGRVLSRRSVSTERWVETMVVADSKMLQYHGNNNVESYIFTVMNMVAGIYHDASIGNAIHIVLVRLILLQSEEKGLKIVHHADSTLTSFCSWQKHLNPQSDTHPAHHDVAVLITRKDICAGKNQPCETLGLSHLSGMCQPHRSCNINEDSGLPVAFTIAHELGHSFGIQHDGQGNDCELVGRAAFIMSRQLQYDSSPLTWSTCSKQYITHFLDRGWGSCLDDRPSKKDMTMALLAPGVKYTRQHQCQMQYGPNATLCPETDNVCQVLWCSVDGSCRSKLDAPIDGTRCGPGKWCISGECVVVGKLPETVNGGWGQWSTWSHCSRTCGAGVQSADRECDKPKPAFGGKYCTGERKRYRMCNTLPCVKKKPSFRDMQCSEFDTVPYHNQLYEWIPITRLTHPCELQCRPVNEDFTERMLDAVTDGTPCFSNSSRNVCINGVCKEVGCDYAINSNAQEDRCGVCLGDGSSCETLNDTYTQREGYGYTDMVLVPAGARDIVIQEVEEAANFLAVRAADSDKYYLNGNYIIQWNGEYQVGGVKFYYERSGNLENLTSPGPTTEPIIVQLLFQETNPGVRYEFSVKKNSSVDNDLLDPQYCWKYGAWTDCSATCGQGEQQQPVRCFRAGVGVVDEELCDQNTRPEDRHRHCKNMDCPARWWVGGWQSCSASCGSDGIRKRTVLCVRTVAGEERVLHPGDCRKLPKPKAALTCNRNVTCGSAWAVGNWSECSLTCGGGVKSRSVKCVIEPQIRCDPVTRPRSTTFCNLQSCSRTRPQPPTLTPGHDPDDLTSNPTPTPYTPTMITSHTPTASVLHEDDQEFILVTNSSVVDDTHTGPNQDQEEEEEEGSTDLQQPPDGSPYTPGYDYIMEDETEDVFTLHTPVSTVHTPRTTTQPAHITTTHTFITTTQPARTTITHTFMTTTNPLTTKLSTHTNTHRRTSSTPQNLKVQARSHSPTRTHPLMTKNKHTPRNPSRSKLMKTGSGENTVAFWVVGNWSECSTSCGLGAVWRSVVCSSGQDSDCSSTAKPEPAHHCNLQPCAVWRKCAEGCVSGMKYRDVQCVDSQSGRVLRPFHCSDQPPPPTLQWKHTRWGPCSQSCGGGLMERSVFCPEPEHCDASLRPESSAPCNLQPCVWWVTEPWQQCSKSCGGGVQKRVIRCVSGGSAEEVKRSLCLRNDEPESLRVCAEEECRPERGVPVCKRDSVSTRFCSTLKLLGRCVLDSVRKQCCLTCAM</sequence>
<feature type="disulfide bond" evidence="17">
    <location>
        <begin position="561"/>
        <end position="599"/>
    </location>
</feature>
<feature type="binding site" evidence="16 18">
    <location>
        <position position="405"/>
    </location>
    <ligand>
        <name>Zn(2+)</name>
        <dbReference type="ChEBI" id="CHEBI:29105"/>
        <note>catalytic</note>
    </ligand>
</feature>
<dbReference type="RefSeq" id="XP_053530455.1">
    <property type="nucleotide sequence ID" value="XM_053674480.1"/>
</dbReference>
<feature type="binding site" evidence="16">
    <location>
        <position position="252"/>
    </location>
    <ligand>
        <name>Ca(2+)</name>
        <dbReference type="ChEBI" id="CHEBI:29108"/>
        <label>1</label>
    </ligand>
</feature>
<reference evidence="24" key="2">
    <citation type="submission" date="2025-08" db="UniProtKB">
        <authorList>
            <consortium name="RefSeq"/>
        </authorList>
    </citation>
    <scope>IDENTIFICATION</scope>
    <source>
        <tissue evidence="24">Blood</tissue>
    </source>
</reference>
<keyword evidence="4" id="KW-0645">Protease</keyword>
<dbReference type="PROSITE" id="PS50900">
    <property type="entry name" value="PLAC"/>
    <property type="match status" value="1"/>
</dbReference>
<keyword evidence="14" id="KW-0325">Glycoprotein</keyword>
<dbReference type="PRINTS" id="PR01857">
    <property type="entry name" value="ADAMTSFAMILY"/>
</dbReference>
<dbReference type="CDD" id="cd04273">
    <property type="entry name" value="ZnMc_ADAMTS_like"/>
    <property type="match status" value="1"/>
</dbReference>
<keyword evidence="2" id="KW-0964">Secreted</keyword>
<dbReference type="InterPro" id="IPR010909">
    <property type="entry name" value="PLAC"/>
</dbReference>
<dbReference type="Pfam" id="PF19236">
    <property type="entry name" value="ADAMTS_CR_3"/>
    <property type="match status" value="1"/>
</dbReference>
<organism evidence="23 24">
    <name type="scientific">Ictalurus punctatus</name>
    <name type="common">Channel catfish</name>
    <name type="synonym">Silurus punctatus</name>
    <dbReference type="NCBI Taxonomy" id="7998"/>
    <lineage>
        <taxon>Eukaryota</taxon>
        <taxon>Metazoa</taxon>
        <taxon>Chordata</taxon>
        <taxon>Craniata</taxon>
        <taxon>Vertebrata</taxon>
        <taxon>Euteleostomi</taxon>
        <taxon>Actinopterygii</taxon>
        <taxon>Neopterygii</taxon>
        <taxon>Teleostei</taxon>
        <taxon>Ostariophysi</taxon>
        <taxon>Siluriformes</taxon>
        <taxon>Ictaluridae</taxon>
        <taxon>Ictalurus</taxon>
    </lineage>
</organism>
<dbReference type="InterPro" id="IPR036383">
    <property type="entry name" value="TSP1_rpt_sf"/>
</dbReference>
<dbReference type="Pfam" id="PF17771">
    <property type="entry name" value="ADAMTS_CR_2"/>
    <property type="match status" value="1"/>
</dbReference>
<feature type="binding site" evidence="16">
    <location>
        <position position="457"/>
    </location>
    <ligand>
        <name>Ca(2+)</name>
        <dbReference type="ChEBI" id="CHEBI:29108"/>
        <label>1</label>
    </ligand>
</feature>
<keyword evidence="10 16" id="KW-0862">Zinc</keyword>
<dbReference type="Proteomes" id="UP000221080">
    <property type="component" value="Chromosome 22"/>
</dbReference>
<dbReference type="SMART" id="SM00608">
    <property type="entry name" value="ACR"/>
    <property type="match status" value="1"/>
</dbReference>
<evidence type="ECO:0000256" key="7">
    <source>
        <dbReference type="ARBA" id="ARBA00022729"/>
    </source>
</evidence>
<feature type="compositionally biased region" description="Polar residues" evidence="19">
    <location>
        <begin position="1055"/>
        <end position="1067"/>
    </location>
</feature>
<feature type="compositionally biased region" description="Acidic residues" evidence="19">
    <location>
        <begin position="1068"/>
        <end position="1077"/>
    </location>
</feature>
<feature type="compositionally biased region" description="Polar residues" evidence="19">
    <location>
        <begin position="1172"/>
        <end position="1186"/>
    </location>
</feature>
<dbReference type="Pfam" id="PF01562">
    <property type="entry name" value="Pep_M12B_propep"/>
    <property type="match status" value="1"/>
</dbReference>
<evidence type="ECO:0000256" key="2">
    <source>
        <dbReference type="ARBA" id="ARBA00022525"/>
    </source>
</evidence>
<dbReference type="FunFam" id="3.40.390.10:FF:000001">
    <property type="entry name" value="A disintegrin and metalloproteinase with thrombospondin motifs 1"/>
    <property type="match status" value="1"/>
</dbReference>
<evidence type="ECO:0000256" key="4">
    <source>
        <dbReference type="ARBA" id="ARBA00022670"/>
    </source>
</evidence>
<evidence type="ECO:0000256" key="12">
    <source>
        <dbReference type="ARBA" id="ARBA00023145"/>
    </source>
</evidence>
<feature type="binding site" evidence="16">
    <location>
        <position position="336"/>
    </location>
    <ligand>
        <name>Ca(2+)</name>
        <dbReference type="ChEBI" id="CHEBI:29108"/>
        <label>1</label>
    </ligand>
</feature>
<dbReference type="GO" id="GO:0030198">
    <property type="term" value="P:extracellular matrix organization"/>
    <property type="evidence" value="ECO:0007669"/>
    <property type="project" value="InterPro"/>
</dbReference>
<feature type="binding site" evidence="16">
    <location>
        <position position="343"/>
    </location>
    <ligand>
        <name>Ca(2+)</name>
        <dbReference type="ChEBI" id="CHEBI:29108"/>
        <label>1</label>
    </ligand>
</feature>
<feature type="disulfide bond" evidence="17">
    <location>
        <begin position="373"/>
        <end position="454"/>
    </location>
</feature>
<dbReference type="FunFam" id="2.20.100.10:FF:000006">
    <property type="entry name" value="A disintegrin and metalloproteinase with thrombospondin motifs 1"/>
    <property type="match status" value="1"/>
</dbReference>
<dbReference type="SUPFAM" id="SSF82895">
    <property type="entry name" value="TSP-1 type 1 repeat"/>
    <property type="match status" value="7"/>
</dbReference>
<dbReference type="GO" id="GO:0031012">
    <property type="term" value="C:extracellular matrix"/>
    <property type="evidence" value="ECO:0007669"/>
    <property type="project" value="TreeGrafter"/>
</dbReference>
<dbReference type="InterPro" id="IPR010294">
    <property type="entry name" value="ADAMTS_spacer1"/>
</dbReference>
<feature type="binding site" evidence="16">
    <location>
        <position position="252"/>
    </location>
    <ligand>
        <name>Ca(2+)</name>
        <dbReference type="ChEBI" id="CHEBI:29108"/>
        <label>2</label>
    </ligand>
</feature>
<evidence type="ECO:0000256" key="3">
    <source>
        <dbReference type="ARBA" id="ARBA00022530"/>
    </source>
</evidence>
<feature type="disulfide bond" evidence="17">
    <location>
        <begin position="354"/>
        <end position="361"/>
    </location>
</feature>
<keyword evidence="7 20" id="KW-0732">Signal</keyword>
<evidence type="ECO:0000256" key="8">
    <source>
        <dbReference type="ARBA" id="ARBA00022737"/>
    </source>
</evidence>
<evidence type="ECO:0000313" key="23">
    <source>
        <dbReference type="Proteomes" id="UP000221080"/>
    </source>
</evidence>
<dbReference type="FunFam" id="2.20.100.10:FF:000005">
    <property type="entry name" value="ADAM metallopeptidase with thrombospondin type 1 motif 9"/>
    <property type="match status" value="2"/>
</dbReference>
<keyword evidence="13 17" id="KW-1015">Disulfide bond</keyword>
<evidence type="ECO:0000256" key="10">
    <source>
        <dbReference type="ARBA" id="ARBA00022833"/>
    </source>
</evidence>
<proteinExistence type="predicted"/>
<dbReference type="InterPro" id="IPR001590">
    <property type="entry name" value="Peptidase_M12B"/>
</dbReference>
<keyword evidence="5" id="KW-0165">Cleavage on pair of basic residues</keyword>
<feature type="signal peptide" evidence="20">
    <location>
        <begin position="1"/>
        <end position="20"/>
    </location>
</feature>
<dbReference type="GO" id="GO:0046872">
    <property type="term" value="F:metal ion binding"/>
    <property type="evidence" value="ECO:0007669"/>
    <property type="project" value="UniProtKB-KW"/>
</dbReference>
<feature type="binding site" evidence="16 18">
    <location>
        <position position="395"/>
    </location>
    <ligand>
        <name>Zn(2+)</name>
        <dbReference type="ChEBI" id="CHEBI:29105"/>
        <note>catalytic</note>
    </ligand>
</feature>
<dbReference type="InterPro" id="IPR013273">
    <property type="entry name" value="ADAMTS/ADAMTS-like"/>
</dbReference>
<dbReference type="PROSITE" id="PS50215">
    <property type="entry name" value="ADAM_MEPRO"/>
    <property type="match status" value="1"/>
</dbReference>
<feature type="binding site" evidence="16">
    <location>
        <position position="336"/>
    </location>
    <ligand>
        <name>Ca(2+)</name>
        <dbReference type="ChEBI" id="CHEBI:29108"/>
        <label>2</label>
    </ligand>
</feature>
<keyword evidence="23" id="KW-1185">Reference proteome</keyword>
<evidence type="ECO:0000256" key="6">
    <source>
        <dbReference type="ARBA" id="ARBA00022723"/>
    </source>
</evidence>
<feature type="binding site" evidence="16">
    <location>
        <position position="457"/>
    </location>
    <ligand>
        <name>Ca(2+)</name>
        <dbReference type="ChEBI" id="CHEBI:29108"/>
        <label>2</label>
    </ligand>
</feature>
<dbReference type="GO" id="GO:0004222">
    <property type="term" value="F:metalloendopeptidase activity"/>
    <property type="evidence" value="ECO:0007669"/>
    <property type="project" value="InterPro"/>
</dbReference>
<dbReference type="InterPro" id="IPR050439">
    <property type="entry name" value="ADAMTS_ADAMTS-like"/>
</dbReference>
<feature type="region of interest" description="Disordered" evidence="19">
    <location>
        <begin position="1055"/>
        <end position="1093"/>
    </location>
</feature>
<dbReference type="SMART" id="SM00209">
    <property type="entry name" value="TSP1"/>
    <property type="match status" value="7"/>
</dbReference>
<dbReference type="OrthoDB" id="412680at2759"/>
<accession>A0A9F7QUZ7</accession>
<dbReference type="InterPro" id="IPR002870">
    <property type="entry name" value="Peptidase_M12B_N"/>
</dbReference>
<feature type="disulfide bond" evidence="17">
    <location>
        <begin position="523"/>
        <end position="534"/>
    </location>
</feature>
<dbReference type="InterPro" id="IPR000884">
    <property type="entry name" value="TSP1_rpt"/>
</dbReference>
<evidence type="ECO:0000256" key="14">
    <source>
        <dbReference type="ARBA" id="ARBA00023180"/>
    </source>
</evidence>
<evidence type="ECO:0000256" key="1">
    <source>
        <dbReference type="ARBA" id="ARBA00004498"/>
    </source>
</evidence>
<reference evidence="23" key="1">
    <citation type="journal article" date="2016" name="Nat. Commun.">
        <title>The channel catfish genome sequence provides insights into the evolution of scale formation in teleosts.</title>
        <authorList>
            <person name="Liu Z."/>
            <person name="Liu S."/>
            <person name="Yao J."/>
            <person name="Bao L."/>
            <person name="Zhang J."/>
            <person name="Li Y."/>
            <person name="Jiang C."/>
            <person name="Sun L."/>
            <person name="Wang R."/>
            <person name="Zhang Y."/>
            <person name="Zhou T."/>
            <person name="Zeng Q."/>
            <person name="Fu Q."/>
            <person name="Gao S."/>
            <person name="Li N."/>
            <person name="Koren S."/>
            <person name="Jiang Y."/>
            <person name="Zimin A."/>
            <person name="Xu P."/>
            <person name="Phillippy A.M."/>
            <person name="Geng X."/>
            <person name="Song L."/>
            <person name="Sun F."/>
            <person name="Li C."/>
            <person name="Wang X."/>
            <person name="Chen A."/>
            <person name="Jin Y."/>
            <person name="Yuan Z."/>
            <person name="Yang Y."/>
            <person name="Tan S."/>
            <person name="Peatman E."/>
            <person name="Lu J."/>
            <person name="Qin Z."/>
            <person name="Dunham R."/>
            <person name="Li Z."/>
            <person name="Sonstegard T."/>
            <person name="Feng J."/>
            <person name="Danzmann R.G."/>
            <person name="Schroeder S."/>
            <person name="Scheffler B."/>
            <person name="Duke M.V."/>
            <person name="Ballard L."/>
            <person name="Kucuktas H."/>
            <person name="Kaltenboeck L."/>
            <person name="Liu H."/>
            <person name="Armbruster J."/>
            <person name="Xie Y."/>
            <person name="Kirby M.L."/>
            <person name="Tian Y."/>
            <person name="Flanagan M.E."/>
            <person name="Mu W."/>
            <person name="Waldbieser G.C."/>
        </authorList>
    </citation>
    <scope>NUCLEOTIDE SEQUENCE [LARGE SCALE GENOMIC DNA]</scope>
    <source>
        <strain evidence="23">SDA103</strain>
    </source>
</reference>
<evidence type="ECO:0000256" key="16">
    <source>
        <dbReference type="PIRSR" id="PIRSR613273-2"/>
    </source>
</evidence>
<keyword evidence="9" id="KW-0378">Hydrolase</keyword>
<evidence type="ECO:0000256" key="13">
    <source>
        <dbReference type="ARBA" id="ARBA00023157"/>
    </source>
</evidence>
<dbReference type="GeneID" id="108255628"/>
<dbReference type="PANTHER" id="PTHR13723:SF189">
    <property type="entry name" value="A DISINTEGRIN AND METALLOPROTEINASE WITH THROMBOSPONDIN MOTIFS 12"/>
    <property type="match status" value="1"/>
</dbReference>
<feature type="disulfide bond" evidence="17">
    <location>
        <begin position="557"/>
        <end position="594"/>
    </location>
</feature>
<dbReference type="Pfam" id="PF05986">
    <property type="entry name" value="ADAMTS_spacer1"/>
    <property type="match status" value="1"/>
</dbReference>
<dbReference type="Pfam" id="PF00090">
    <property type="entry name" value="TSP_1"/>
    <property type="match status" value="1"/>
</dbReference>
<dbReference type="Gene3D" id="3.40.390.10">
    <property type="entry name" value="Collagenase (Catalytic Domain)"/>
    <property type="match status" value="1"/>
</dbReference>
<dbReference type="Pfam" id="PF19030">
    <property type="entry name" value="TSP1_ADAMTS"/>
    <property type="match status" value="7"/>
</dbReference>
<dbReference type="GO" id="GO:0006508">
    <property type="term" value="P:proteolysis"/>
    <property type="evidence" value="ECO:0007669"/>
    <property type="project" value="UniProtKB-KW"/>
</dbReference>
<feature type="region of interest" description="Disordered" evidence="19">
    <location>
        <begin position="1157"/>
        <end position="1209"/>
    </location>
</feature>
<dbReference type="PROSITE" id="PS50092">
    <property type="entry name" value="TSP1"/>
    <property type="match status" value="6"/>
</dbReference>
<dbReference type="InterPro" id="IPR041645">
    <property type="entry name" value="ADAMTS_CR_2"/>
</dbReference>
<feature type="disulfide bond" evidence="17">
    <location>
        <begin position="572"/>
        <end position="584"/>
    </location>
</feature>
<dbReference type="InterPro" id="IPR006586">
    <property type="entry name" value="ADAM_Cys-rich"/>
</dbReference>
<evidence type="ECO:0000256" key="9">
    <source>
        <dbReference type="ARBA" id="ARBA00022801"/>
    </source>
</evidence>
<feature type="region of interest" description="Disordered" evidence="19">
    <location>
        <begin position="997"/>
        <end position="1034"/>
    </location>
</feature>
<evidence type="ECO:0000256" key="20">
    <source>
        <dbReference type="SAM" id="SignalP"/>
    </source>
</evidence>
<dbReference type="Gene3D" id="2.20.100.10">
    <property type="entry name" value="Thrombospondin type-1 (TSP1) repeat"/>
    <property type="match status" value="7"/>
</dbReference>
<evidence type="ECO:0000256" key="19">
    <source>
        <dbReference type="SAM" id="MobiDB-lite"/>
    </source>
</evidence>
<feature type="active site" evidence="15 18">
    <location>
        <position position="396"/>
    </location>
</feature>
<keyword evidence="3" id="KW-0272">Extracellular matrix</keyword>
<keyword evidence="6 16" id="KW-0479">Metal-binding</keyword>
<feature type="disulfide bond" evidence="17">
    <location>
        <begin position="325"/>
        <end position="379"/>
    </location>
</feature>
<feature type="binding site" evidence="16 18">
    <location>
        <position position="399"/>
    </location>
    <ligand>
        <name>Zn(2+)</name>
        <dbReference type="ChEBI" id="CHEBI:29105"/>
        <note>catalytic</note>
    </ligand>
</feature>
<evidence type="ECO:0000259" key="21">
    <source>
        <dbReference type="PROSITE" id="PS50215"/>
    </source>
</evidence>
<dbReference type="InterPro" id="IPR024079">
    <property type="entry name" value="MetalloPept_cat_dom_sf"/>
</dbReference>
<dbReference type="FunFam" id="2.60.120.830:FF:000001">
    <property type="entry name" value="A disintegrin and metalloproteinase with thrombospondin motifs 1"/>
    <property type="match status" value="1"/>
</dbReference>
<evidence type="ECO:0000256" key="15">
    <source>
        <dbReference type="PIRSR" id="PIRSR613273-1"/>
    </source>
</evidence>
<feature type="domain" description="PLAC" evidence="22">
    <location>
        <begin position="1421"/>
        <end position="1459"/>
    </location>
</feature>
<feature type="disulfide bond" evidence="17">
    <location>
        <begin position="412"/>
        <end position="438"/>
    </location>
</feature>
<comment type="caution">
    <text evidence="18">Lacks conserved residue(s) required for the propagation of feature annotation.</text>
</comment>
<feature type="binding site" evidence="16">
    <location>
        <position position="454"/>
    </location>
    <ligand>
        <name>Ca(2+)</name>
        <dbReference type="ChEBI" id="CHEBI:29108"/>
        <label>1</label>
    </ligand>
</feature>
<dbReference type="Gene3D" id="2.60.120.830">
    <property type="match status" value="1"/>
</dbReference>
<evidence type="ECO:0000256" key="18">
    <source>
        <dbReference type="PROSITE-ProRule" id="PRU00276"/>
    </source>
</evidence>
<feature type="domain" description="Peptidase M12B" evidence="21">
    <location>
        <begin position="249"/>
        <end position="459"/>
    </location>
</feature>
<dbReference type="InterPro" id="IPR045371">
    <property type="entry name" value="ADAMTS_CR_3"/>
</dbReference>
<dbReference type="CTD" id="81792"/>
<dbReference type="KEGG" id="ipu:108255628"/>
<evidence type="ECO:0000259" key="22">
    <source>
        <dbReference type="PROSITE" id="PS50900"/>
    </source>
</evidence>